<dbReference type="Proteomes" id="UP000478417">
    <property type="component" value="Unassembled WGS sequence"/>
</dbReference>
<accession>A0A6B2M1D7</accession>
<name>A0A6B2M1D7_9BACT</name>
<keyword evidence="3" id="KW-1185">Reference proteome</keyword>
<feature type="transmembrane region" description="Helical" evidence="1">
    <location>
        <begin position="47"/>
        <end position="74"/>
    </location>
</feature>
<evidence type="ECO:0000313" key="3">
    <source>
        <dbReference type="Proteomes" id="UP000478417"/>
    </source>
</evidence>
<gene>
    <name evidence="2" type="ORF">G0Q06_09775</name>
</gene>
<organism evidence="2 3">
    <name type="scientific">Oceanipulchritudo coccoides</name>
    <dbReference type="NCBI Taxonomy" id="2706888"/>
    <lineage>
        <taxon>Bacteria</taxon>
        <taxon>Pseudomonadati</taxon>
        <taxon>Verrucomicrobiota</taxon>
        <taxon>Opitutia</taxon>
        <taxon>Puniceicoccales</taxon>
        <taxon>Oceanipulchritudinaceae</taxon>
        <taxon>Oceanipulchritudo</taxon>
    </lineage>
</organism>
<dbReference type="AlphaFoldDB" id="A0A6B2M1D7"/>
<keyword evidence="1" id="KW-1133">Transmembrane helix</keyword>
<comment type="caution">
    <text evidence="2">The sequence shown here is derived from an EMBL/GenBank/DDBJ whole genome shotgun (WGS) entry which is preliminary data.</text>
</comment>
<keyword evidence="1" id="KW-0472">Membrane</keyword>
<reference evidence="2 3" key="1">
    <citation type="submission" date="2020-02" db="EMBL/GenBank/DDBJ databases">
        <title>Albibacoteraceae fam. nov., the first described family within the subdivision 4 Verrucomicrobia.</title>
        <authorList>
            <person name="Xi F."/>
        </authorList>
    </citation>
    <scope>NUCLEOTIDE SEQUENCE [LARGE SCALE GENOMIC DNA]</scope>
    <source>
        <strain evidence="2 3">CK1056</strain>
    </source>
</reference>
<evidence type="ECO:0000313" key="2">
    <source>
        <dbReference type="EMBL" id="NDV62738.1"/>
    </source>
</evidence>
<evidence type="ECO:0000256" key="1">
    <source>
        <dbReference type="SAM" id="Phobius"/>
    </source>
</evidence>
<feature type="transmembrane region" description="Helical" evidence="1">
    <location>
        <begin position="179"/>
        <end position="199"/>
    </location>
</feature>
<dbReference type="EMBL" id="JAAGNX010000002">
    <property type="protein sequence ID" value="NDV62738.1"/>
    <property type="molecule type" value="Genomic_DNA"/>
</dbReference>
<proteinExistence type="predicted"/>
<feature type="transmembrane region" description="Helical" evidence="1">
    <location>
        <begin position="205"/>
        <end position="223"/>
    </location>
</feature>
<feature type="transmembrane region" description="Helical" evidence="1">
    <location>
        <begin position="20"/>
        <end position="41"/>
    </location>
</feature>
<protein>
    <submittedName>
        <fullName evidence="2">Uncharacterized protein</fullName>
    </submittedName>
</protein>
<sequence length="230" mass="25526">MLHTSIKVLLRPAAQALRIYWPPILVIQAFALIVVVCYYKLEATADFFAIIAEVKANGGLIFVAVSTIISGGIVPEILKRIFRPAGVTPSSPGELANQFAMWAGLGILIDQIYQLQSNLFGDGTEFVILLQKVFVDQGLFAPFITQPYIVACFLLHETAYRPANWISVVFSKTMVRRVLTLYATCLTFWPVMLLVIYSLPQGLQFPLFLFANAAYSILMIFIARQQAGTA</sequence>
<keyword evidence="1" id="KW-0812">Transmembrane</keyword>